<dbReference type="GO" id="GO:0009252">
    <property type="term" value="P:peptidoglycan biosynthetic process"/>
    <property type="evidence" value="ECO:0007669"/>
    <property type="project" value="UniProtKB-KW"/>
</dbReference>
<dbReference type="GO" id="GO:0009002">
    <property type="term" value="F:serine-type D-Ala-D-Ala carboxypeptidase activity"/>
    <property type="evidence" value="ECO:0007669"/>
    <property type="project" value="InterPro"/>
</dbReference>
<dbReference type="InterPro" id="IPR013221">
    <property type="entry name" value="Mur_ligase_cen"/>
</dbReference>
<evidence type="ECO:0000256" key="2">
    <source>
        <dbReference type="ARBA" id="ARBA00022598"/>
    </source>
</evidence>
<evidence type="ECO:0000256" key="11">
    <source>
        <dbReference type="PIRSR" id="PIRSR618044-2"/>
    </source>
</evidence>
<reference evidence="17" key="2">
    <citation type="submission" date="2019-06" db="EMBL/GenBank/DDBJ databases">
        <title>Co-occurence of chitin degradation, pigmentation and bioactivity in marine Pseudoalteromonas.</title>
        <authorList>
            <person name="Sonnenschein E.C."/>
            <person name="Bech P.K."/>
        </authorList>
    </citation>
    <scope>NUCLEOTIDE SEQUENCE [LARGE SCALE GENOMIC DNA]</scope>
    <source>
        <strain evidence="17">S1189</strain>
    </source>
</reference>
<dbReference type="Pfam" id="PF08245">
    <property type="entry name" value="Mur_ligase_M"/>
    <property type="match status" value="1"/>
</dbReference>
<evidence type="ECO:0000313" key="16">
    <source>
        <dbReference type="EMBL" id="TMP78446.1"/>
    </source>
</evidence>
<evidence type="ECO:0000256" key="9">
    <source>
        <dbReference type="ARBA" id="ARBA00023316"/>
    </source>
</evidence>
<dbReference type="InterPro" id="IPR051046">
    <property type="entry name" value="MurCDEF_CellWall_CoF430Synth"/>
</dbReference>
<feature type="domain" description="Peptidase S11 D-alanyl-D-alanine carboxypeptidase A N-terminal" evidence="13">
    <location>
        <begin position="27"/>
        <end position="240"/>
    </location>
</feature>
<evidence type="ECO:0000259" key="15">
    <source>
        <dbReference type="Pfam" id="PF08245"/>
    </source>
</evidence>
<feature type="active site" evidence="10">
    <location>
        <position position="93"/>
    </location>
</feature>
<dbReference type="InterPro" id="IPR018044">
    <property type="entry name" value="Peptidase_S11"/>
</dbReference>
<keyword evidence="3" id="KW-0732">Signal</keyword>
<evidence type="ECO:0008006" key="18">
    <source>
        <dbReference type="Google" id="ProtNLM"/>
    </source>
</evidence>
<dbReference type="GO" id="GO:0016881">
    <property type="term" value="F:acid-amino acid ligase activity"/>
    <property type="evidence" value="ECO:0007669"/>
    <property type="project" value="InterPro"/>
</dbReference>
<dbReference type="Proteomes" id="UP000307362">
    <property type="component" value="Unassembled WGS sequence"/>
</dbReference>
<accession>A0A5S3YPK0</accession>
<evidence type="ECO:0000256" key="10">
    <source>
        <dbReference type="PIRSR" id="PIRSR618044-1"/>
    </source>
</evidence>
<feature type="domain" description="Mur ligase central" evidence="15">
    <location>
        <begin position="390"/>
        <end position="580"/>
    </location>
</feature>
<evidence type="ECO:0000256" key="5">
    <source>
        <dbReference type="ARBA" id="ARBA00022801"/>
    </source>
</evidence>
<evidence type="ECO:0000256" key="8">
    <source>
        <dbReference type="ARBA" id="ARBA00022984"/>
    </source>
</evidence>
<evidence type="ECO:0000259" key="13">
    <source>
        <dbReference type="Pfam" id="PF00768"/>
    </source>
</evidence>
<feature type="binding site" evidence="11">
    <location>
        <position position="209"/>
    </location>
    <ligand>
        <name>substrate</name>
    </ligand>
</feature>
<keyword evidence="4" id="KW-0547">Nucleotide-binding</keyword>
<dbReference type="Gene3D" id="3.90.190.20">
    <property type="entry name" value="Mur ligase, C-terminal domain"/>
    <property type="match status" value="1"/>
</dbReference>
<dbReference type="GO" id="GO:0008360">
    <property type="term" value="P:regulation of cell shape"/>
    <property type="evidence" value="ECO:0007669"/>
    <property type="project" value="UniProtKB-KW"/>
</dbReference>
<dbReference type="InterPro" id="IPR001967">
    <property type="entry name" value="Peptidase_S11_N"/>
</dbReference>
<evidence type="ECO:0000256" key="3">
    <source>
        <dbReference type="ARBA" id="ARBA00022729"/>
    </source>
</evidence>
<keyword evidence="9" id="KW-0961">Cell wall biogenesis/degradation</keyword>
<keyword evidence="8" id="KW-0573">Peptidoglycan synthesis</keyword>
<dbReference type="Pfam" id="PF02875">
    <property type="entry name" value="Mur_ligase_C"/>
    <property type="match status" value="1"/>
</dbReference>
<dbReference type="GO" id="GO:0071555">
    <property type="term" value="P:cell wall organization"/>
    <property type="evidence" value="ECO:0007669"/>
    <property type="project" value="UniProtKB-KW"/>
</dbReference>
<evidence type="ECO:0000256" key="7">
    <source>
        <dbReference type="ARBA" id="ARBA00022960"/>
    </source>
</evidence>
<dbReference type="RefSeq" id="WP_138568639.1">
    <property type="nucleotide sequence ID" value="NZ_PNCM01000039.1"/>
</dbReference>
<dbReference type="InterPro" id="IPR004101">
    <property type="entry name" value="Mur_ligase_C"/>
</dbReference>
<proteinExistence type="inferred from homology"/>
<dbReference type="SUPFAM" id="SSF53244">
    <property type="entry name" value="MurD-like peptide ligases, peptide-binding domain"/>
    <property type="match status" value="1"/>
</dbReference>
<evidence type="ECO:0000256" key="12">
    <source>
        <dbReference type="RuleBase" id="RU004016"/>
    </source>
</evidence>
<evidence type="ECO:0000313" key="17">
    <source>
        <dbReference type="Proteomes" id="UP000307362"/>
    </source>
</evidence>
<dbReference type="GO" id="GO:0005524">
    <property type="term" value="F:ATP binding"/>
    <property type="evidence" value="ECO:0007669"/>
    <property type="project" value="UniProtKB-KW"/>
</dbReference>
<dbReference type="InterPro" id="IPR036615">
    <property type="entry name" value="Mur_ligase_C_dom_sf"/>
</dbReference>
<feature type="domain" description="Mur ligase C-terminal" evidence="14">
    <location>
        <begin position="615"/>
        <end position="730"/>
    </location>
</feature>
<keyword evidence="2" id="KW-0436">Ligase</keyword>
<evidence type="ECO:0000259" key="14">
    <source>
        <dbReference type="Pfam" id="PF02875"/>
    </source>
</evidence>
<evidence type="ECO:0000256" key="1">
    <source>
        <dbReference type="ARBA" id="ARBA00007164"/>
    </source>
</evidence>
<reference evidence="16 17" key="1">
    <citation type="submission" date="2017-12" db="EMBL/GenBank/DDBJ databases">
        <authorList>
            <person name="Paulsen S."/>
            <person name="Gram L.K."/>
        </authorList>
    </citation>
    <scope>NUCLEOTIDE SEQUENCE [LARGE SCALE GENOMIC DNA]</scope>
    <source>
        <strain evidence="16 17">S1189</strain>
    </source>
</reference>
<dbReference type="Pfam" id="PF00768">
    <property type="entry name" value="Peptidase_S11"/>
    <property type="match status" value="1"/>
</dbReference>
<dbReference type="Gene3D" id="3.40.1190.10">
    <property type="entry name" value="Mur-like, catalytic domain"/>
    <property type="match status" value="1"/>
</dbReference>
<dbReference type="InterPro" id="IPR036565">
    <property type="entry name" value="Mur-like_cat_sf"/>
</dbReference>
<dbReference type="OrthoDB" id="7678938at2"/>
<organism evidence="16 17">
    <name type="scientific">Pseudoalteromonas phenolica</name>
    <dbReference type="NCBI Taxonomy" id="161398"/>
    <lineage>
        <taxon>Bacteria</taxon>
        <taxon>Pseudomonadati</taxon>
        <taxon>Pseudomonadota</taxon>
        <taxon>Gammaproteobacteria</taxon>
        <taxon>Alteromonadales</taxon>
        <taxon>Pseudoalteromonadaceae</taxon>
        <taxon>Pseudoalteromonas</taxon>
    </lineage>
</organism>
<comment type="similarity">
    <text evidence="1 12">Belongs to the peptidase S11 family.</text>
</comment>
<dbReference type="GO" id="GO:0006508">
    <property type="term" value="P:proteolysis"/>
    <property type="evidence" value="ECO:0007669"/>
    <property type="project" value="InterPro"/>
</dbReference>
<dbReference type="SUPFAM" id="SSF53623">
    <property type="entry name" value="MurD-like peptide ligases, catalytic domain"/>
    <property type="match status" value="1"/>
</dbReference>
<dbReference type="EMBL" id="PNCM01000039">
    <property type="protein sequence ID" value="TMP78446.1"/>
    <property type="molecule type" value="Genomic_DNA"/>
</dbReference>
<dbReference type="SUPFAM" id="SSF56601">
    <property type="entry name" value="beta-lactamase/transpeptidase-like"/>
    <property type="match status" value="1"/>
</dbReference>
<dbReference type="AlphaFoldDB" id="A0A5S3YPK0"/>
<evidence type="ECO:0000256" key="6">
    <source>
        <dbReference type="ARBA" id="ARBA00022840"/>
    </source>
</evidence>
<name>A0A5S3YPK0_9GAMM</name>
<evidence type="ECO:0000256" key="4">
    <source>
        <dbReference type="ARBA" id="ARBA00022741"/>
    </source>
</evidence>
<keyword evidence="6" id="KW-0067">ATP-binding</keyword>
<protein>
    <recommendedName>
        <fullName evidence="18">UDP-N-acetylmuramoyl-tripeptide--D-alanyl-D-alanine ligase</fullName>
    </recommendedName>
</protein>
<comment type="caution">
    <text evidence="16">The sequence shown here is derived from an EMBL/GenBank/DDBJ whole genome shotgun (WGS) entry which is preliminary data.</text>
</comment>
<dbReference type="PRINTS" id="PR00725">
    <property type="entry name" value="DADACBPTASE1"/>
</dbReference>
<dbReference type="PANTHER" id="PTHR43024">
    <property type="entry name" value="UDP-N-ACETYLMURAMOYL-TRIPEPTIDE--D-ALANYL-D-ALANINE LIGASE"/>
    <property type="match status" value="1"/>
</dbReference>
<dbReference type="Gene3D" id="3.40.710.10">
    <property type="entry name" value="DD-peptidase/beta-lactamase superfamily"/>
    <property type="match status" value="1"/>
</dbReference>
<keyword evidence="7" id="KW-0133">Cell shape</keyword>
<feature type="active site" description="Acyl-ester intermediate" evidence="10">
    <location>
        <position position="36"/>
    </location>
</feature>
<dbReference type="InterPro" id="IPR012338">
    <property type="entry name" value="Beta-lactam/transpept-like"/>
</dbReference>
<keyword evidence="5" id="KW-0378">Hydrolase</keyword>
<feature type="active site" description="Proton acceptor" evidence="10">
    <location>
        <position position="39"/>
    </location>
</feature>
<gene>
    <name evidence="16" type="ORF">CWB73_16670</name>
</gene>
<dbReference type="PANTHER" id="PTHR43024:SF1">
    <property type="entry name" value="UDP-N-ACETYLMURAMOYL-TRIPEPTIDE--D-ALANYL-D-ALANINE LIGASE"/>
    <property type="match status" value="1"/>
</dbReference>
<sequence>MATIPNWYHTSSDSWCIQSEGKEWGENRNIAVPIASLTKLVTALTAINELGLEYNEIVVVSEMAANTRGSSAKLLSGTKVCFQDLLYALLLPSGNDAAVAIAEHVGAKSNQGLKINAVTRFIHMMRKTVTRLHLNSFEIKDPHGLGANKASPKDILTLAKAVLGQQLLKRILSSKRHQANVLMLDNSTDTYVWENTNPLLSKKGFIGGKTGRSTLAGSCLFVWANIESRPYLGVVMGAETRVTSGVELRNLIGFISQSMAHTKIPSLPAKAQDDACISYRPNLFCPSDVERICSGHWLYRNDWRAIGVTANPMYVEVGDLYIDNPEYQKLTLEQRLAVAQSNGAVAALVSKEPTYWPNDFALYQVTSSLDELLKIASVARYRSSAKVTAVTGSVGKTGVKDMIFSLLSRLKPCYRNWRSMNDTWGIPIALSQLPEKVDYAVIEAGLMGRARMHKYSHMINANVVVITSISDVHTEHHINRENIAKTKALLMEGAANASTAVLPRDSEQYELLASIANQLPQIQRVITFGTHSESTVRLTDIKPTRRGSHLTIDVAGKRLSCTLSLIGQYQAINALAALASVYANGEDVFQVASALSSLRPAFRRGELIKVPVGQGSALVIDDSWSANPASVQAALDTLALYRQRQNGRVIVCLGDMLELGTEAKNFHQQLAPVLERLGAELVYTTGLLMASMHSSLTNEIQAKSFDSAKQMGAHLKTQLQPDDTILVKGSNAMEMWKVIAELIPWGQRSNYLVS</sequence>